<sequence>MIAIRAQHVVATTSRVTYPKDIAFNDRCLLQCATLSAKAATTTNQTDGGAQRPRPTLPLVVSRLTVQTTRGLKVTIPQSVEATQQPDVCSPADSVSSSSFPSPVWSKESPRAPTRELRQQETRPSTAAGGAVCPDWGIAHQFAQLPTAAAAEGCGQLLVRPAARPQQAAAAEPTVPPPPPAISSAAAVVAAVVASPQQRAERLLGQLGQHWEKEARTSAGLSMGAPEVCASPRSAAECRLELTRVEVEWEPEEEAEVAEEEEEEEESDDIASPAVCCRSVAHSSVQLSDSLCVEPEEQPGGAELLAAAESGSSRTKAAKSAVRKLRSKIASRIKAAVRACVLRHLVM</sequence>
<evidence type="ECO:0000256" key="1">
    <source>
        <dbReference type="SAM" id="MobiDB-lite"/>
    </source>
</evidence>
<organism evidence="2 3">
    <name type="scientific">Pleodorina starrii</name>
    <dbReference type="NCBI Taxonomy" id="330485"/>
    <lineage>
        <taxon>Eukaryota</taxon>
        <taxon>Viridiplantae</taxon>
        <taxon>Chlorophyta</taxon>
        <taxon>core chlorophytes</taxon>
        <taxon>Chlorophyceae</taxon>
        <taxon>CS clade</taxon>
        <taxon>Chlamydomonadales</taxon>
        <taxon>Volvocaceae</taxon>
        <taxon>Pleodorina</taxon>
    </lineage>
</organism>
<evidence type="ECO:0000313" key="3">
    <source>
        <dbReference type="Proteomes" id="UP001165080"/>
    </source>
</evidence>
<keyword evidence="3" id="KW-1185">Reference proteome</keyword>
<protein>
    <submittedName>
        <fullName evidence="2">Uncharacterized protein</fullName>
    </submittedName>
</protein>
<feature type="region of interest" description="Disordered" evidence="1">
    <location>
        <begin position="82"/>
        <end position="129"/>
    </location>
</feature>
<proteinExistence type="predicted"/>
<accession>A0A9W6BEX5</accession>
<comment type="caution">
    <text evidence="2">The sequence shown here is derived from an EMBL/GenBank/DDBJ whole genome shotgun (WGS) entry which is preliminary data.</text>
</comment>
<feature type="compositionally biased region" description="Basic and acidic residues" evidence="1">
    <location>
        <begin position="108"/>
        <end position="121"/>
    </location>
</feature>
<dbReference type="EMBL" id="BRXU01000004">
    <property type="protein sequence ID" value="GLC50793.1"/>
    <property type="molecule type" value="Genomic_DNA"/>
</dbReference>
<feature type="compositionally biased region" description="Acidic residues" evidence="1">
    <location>
        <begin position="249"/>
        <end position="269"/>
    </location>
</feature>
<evidence type="ECO:0000313" key="2">
    <source>
        <dbReference type="EMBL" id="GLC50793.1"/>
    </source>
</evidence>
<name>A0A9W6BEX5_9CHLO</name>
<feature type="compositionally biased region" description="Low complexity" evidence="1">
    <location>
        <begin position="88"/>
        <end position="107"/>
    </location>
</feature>
<feature type="region of interest" description="Disordered" evidence="1">
    <location>
        <begin position="249"/>
        <end position="271"/>
    </location>
</feature>
<dbReference type="Proteomes" id="UP001165080">
    <property type="component" value="Unassembled WGS sequence"/>
</dbReference>
<dbReference type="AlphaFoldDB" id="A0A9W6BEX5"/>
<reference evidence="2 3" key="1">
    <citation type="journal article" date="2023" name="Commun. Biol.">
        <title>Reorganization of the ancestral sex-determining regions during the evolution of trioecy in Pleodorina starrii.</title>
        <authorList>
            <person name="Takahashi K."/>
            <person name="Suzuki S."/>
            <person name="Kawai-Toyooka H."/>
            <person name="Yamamoto K."/>
            <person name="Hamaji T."/>
            <person name="Ootsuki R."/>
            <person name="Yamaguchi H."/>
            <person name="Kawachi M."/>
            <person name="Higashiyama T."/>
            <person name="Nozaki H."/>
        </authorList>
    </citation>
    <scope>NUCLEOTIDE SEQUENCE [LARGE SCALE GENOMIC DNA]</scope>
    <source>
        <strain evidence="2 3">NIES-4479</strain>
    </source>
</reference>
<gene>
    <name evidence="2" type="primary">PLESTMB000768</name>
    <name evidence="2" type="ORF">PLESTB_000432600</name>
</gene>